<reference evidence="3" key="2">
    <citation type="submission" date="2021-04" db="EMBL/GenBank/DDBJ databases">
        <authorList>
            <person name="Gilroy R."/>
        </authorList>
    </citation>
    <scope>NUCLEOTIDE SEQUENCE</scope>
    <source>
        <strain evidence="3">378</strain>
    </source>
</reference>
<dbReference type="GO" id="GO:0009234">
    <property type="term" value="P:menaquinone biosynthetic process"/>
    <property type="evidence" value="ECO:0007669"/>
    <property type="project" value="UniProtKB-KW"/>
</dbReference>
<gene>
    <name evidence="3" type="ORF">H9847_07030</name>
</gene>
<organism evidence="3 4">
    <name type="scientific">Candidatus Anaerobiospirillum pullicola</name>
    <dbReference type="NCBI Taxonomy" id="2838451"/>
    <lineage>
        <taxon>Bacteria</taxon>
        <taxon>Pseudomonadati</taxon>
        <taxon>Pseudomonadota</taxon>
        <taxon>Gammaproteobacteria</taxon>
        <taxon>Aeromonadales</taxon>
        <taxon>Succinivibrionaceae</taxon>
        <taxon>Anaerobiospirillum</taxon>
    </lineage>
</organism>
<dbReference type="InterPro" id="IPR029061">
    <property type="entry name" value="THDP-binding"/>
</dbReference>
<dbReference type="Pfam" id="PF02776">
    <property type="entry name" value="TPP_enzyme_N"/>
    <property type="match status" value="1"/>
</dbReference>
<feature type="domain" description="Thiamine pyrophosphate enzyme N-terminal TPP-binding" evidence="2">
    <location>
        <begin position="3"/>
        <end position="113"/>
    </location>
</feature>
<reference evidence="3" key="1">
    <citation type="journal article" date="2021" name="PeerJ">
        <title>Extensive microbial diversity within the chicken gut microbiome revealed by metagenomics and culture.</title>
        <authorList>
            <person name="Gilroy R."/>
            <person name="Ravi A."/>
            <person name="Getino M."/>
            <person name="Pursley I."/>
            <person name="Horton D.L."/>
            <person name="Alikhan N.F."/>
            <person name="Baker D."/>
            <person name="Gharbi K."/>
            <person name="Hall N."/>
            <person name="Watson M."/>
            <person name="Adriaenssens E.M."/>
            <person name="Foster-Nyarko E."/>
            <person name="Jarju S."/>
            <person name="Secka A."/>
            <person name="Antonio M."/>
            <person name="Oren A."/>
            <person name="Chaudhuri R.R."/>
            <person name="La Ragione R."/>
            <person name="Hildebrand F."/>
            <person name="Pallen M.J."/>
        </authorList>
    </citation>
    <scope>NUCLEOTIDE SEQUENCE</scope>
    <source>
        <strain evidence="3">378</strain>
    </source>
</reference>
<accession>A0A948WZB4</accession>
<evidence type="ECO:0000259" key="2">
    <source>
        <dbReference type="Pfam" id="PF02776"/>
    </source>
</evidence>
<proteinExistence type="predicted"/>
<dbReference type="InterPro" id="IPR012001">
    <property type="entry name" value="Thiamin_PyroP_enz_TPP-bd_dom"/>
</dbReference>
<keyword evidence="1" id="KW-0474">Menaquinone biosynthesis</keyword>
<evidence type="ECO:0000313" key="4">
    <source>
        <dbReference type="Proteomes" id="UP000733611"/>
    </source>
</evidence>
<dbReference type="Gene3D" id="3.40.50.970">
    <property type="match status" value="2"/>
</dbReference>
<dbReference type="EMBL" id="JAHLFE010000141">
    <property type="protein sequence ID" value="MBU3844603.1"/>
    <property type="molecule type" value="Genomic_DNA"/>
</dbReference>
<evidence type="ECO:0000256" key="1">
    <source>
        <dbReference type="ARBA" id="ARBA00022428"/>
    </source>
</evidence>
<dbReference type="Proteomes" id="UP000733611">
    <property type="component" value="Unassembled WGS sequence"/>
</dbReference>
<dbReference type="PANTHER" id="PTHR42916">
    <property type="entry name" value="2-SUCCINYL-5-ENOLPYRUVYL-6-HYDROXY-3-CYCLOHEXENE-1-CARBOXYLATE SYNTHASE"/>
    <property type="match status" value="1"/>
</dbReference>
<comment type="caution">
    <text evidence="3">The sequence shown here is derived from an EMBL/GenBank/DDBJ whole genome shotgun (WGS) entry which is preliminary data.</text>
</comment>
<dbReference type="GO" id="GO:0030976">
    <property type="term" value="F:thiamine pyrophosphate binding"/>
    <property type="evidence" value="ECO:0007669"/>
    <property type="project" value="InterPro"/>
</dbReference>
<name>A0A948WZB4_9GAMM</name>
<dbReference type="SUPFAM" id="SSF52518">
    <property type="entry name" value="Thiamin diphosphate-binding fold (THDP-binding)"/>
    <property type="match status" value="2"/>
</dbReference>
<protein>
    <recommendedName>
        <fullName evidence="2">Thiamine pyrophosphate enzyme N-terminal TPP-binding domain-containing protein</fullName>
    </recommendedName>
</protein>
<sequence length="474" mass="52799">MQMTVAHYLAAMLQAFGIKRLVASPGMQNAYFNLLLQQNPFFTCKSVVDERSAAYAASGWADECGEPVLITCTEATASRNYLSALTECYYRRIPVIAITFYNPFGSALALSPQHIDRSFGPLDCAYLHVELPVIKTPVDRIICQERINEALITAKYQRVPVHINVPSVCDWPTLQDRSLPQDFSTTVCLNATELGRVDWRSLKDRNFALFIGAHPRFAPQTLELIGQFVEKHGIPVLCEHNSNYNGPNRVLTTVFSALLPLNATLLPHVILDLGGICADYLADVIFQQANTMLLPADGKYHCRQHRIPQVMFAMSETEFFARMLQLPEFPCDSTYFGRIAQARAGVVMPKLPLSTPLVCELLSQKLQRPCSVHFSILNAYRMANCFDFAHGVTVSCNTGGFGIDGAVSAAVGHSWSDPQRLTIAVTGDLAFYYDMSMIGNRDIGPNFRIIVINNRGLPLINSPRWCRRLKAANR</sequence>
<evidence type="ECO:0000313" key="3">
    <source>
        <dbReference type="EMBL" id="MBU3844603.1"/>
    </source>
</evidence>
<dbReference type="PANTHER" id="PTHR42916:SF1">
    <property type="entry name" value="PROTEIN PHYLLO, CHLOROPLASTIC"/>
    <property type="match status" value="1"/>
</dbReference>
<dbReference type="AlphaFoldDB" id="A0A948WZB4"/>